<dbReference type="InterPro" id="IPR015995">
    <property type="entry name" value="MlrC_N"/>
</dbReference>
<evidence type="ECO:0000313" key="4">
    <source>
        <dbReference type="Proteomes" id="UP000823521"/>
    </source>
</evidence>
<dbReference type="Pfam" id="PF07171">
    <property type="entry name" value="MlrC_C"/>
    <property type="match status" value="1"/>
</dbReference>
<evidence type="ECO:0000313" key="3">
    <source>
        <dbReference type="EMBL" id="MBO4207953.1"/>
    </source>
</evidence>
<evidence type="ECO:0008006" key="5">
    <source>
        <dbReference type="Google" id="ProtNLM"/>
    </source>
</evidence>
<keyword evidence="4" id="KW-1185">Reference proteome</keyword>
<dbReference type="Proteomes" id="UP000823521">
    <property type="component" value="Unassembled WGS sequence"/>
</dbReference>
<feature type="domain" description="Microcystin LR degradation protein MlrC N-terminal" evidence="2">
    <location>
        <begin position="2"/>
        <end position="286"/>
    </location>
</feature>
<organism evidence="3 4">
    <name type="scientific">Micromonospora echinofusca</name>
    <dbReference type="NCBI Taxonomy" id="47858"/>
    <lineage>
        <taxon>Bacteria</taxon>
        <taxon>Bacillati</taxon>
        <taxon>Actinomycetota</taxon>
        <taxon>Actinomycetes</taxon>
        <taxon>Micromonosporales</taxon>
        <taxon>Micromonosporaceae</taxon>
        <taxon>Micromonospora</taxon>
    </lineage>
</organism>
<protein>
    <recommendedName>
        <fullName evidence="5">Microcystin degradation protein MlrC, contains DUF1485 domain</fullName>
    </recommendedName>
</protein>
<dbReference type="PIRSF" id="PIRSF012702">
    <property type="entry name" value="UCP012702"/>
    <property type="match status" value="1"/>
</dbReference>
<name>A0ABS3VTV4_MICEH</name>
<dbReference type="InterPro" id="IPR010799">
    <property type="entry name" value="MlrC_C"/>
</dbReference>
<dbReference type="RefSeq" id="WP_208814865.1">
    <property type="nucleotide sequence ID" value="NZ_WVUH01000157.1"/>
</dbReference>
<proteinExistence type="predicted"/>
<evidence type="ECO:0000259" key="2">
    <source>
        <dbReference type="Pfam" id="PF07364"/>
    </source>
</evidence>
<dbReference type="InterPro" id="IPR009197">
    <property type="entry name" value="MlrC"/>
</dbReference>
<comment type="caution">
    <text evidence="3">The sequence shown here is derived from an EMBL/GenBank/DDBJ whole genome shotgun (WGS) entry which is preliminary data.</text>
</comment>
<sequence length="498" mass="52867">MRIGVGGIWQETNTFVPEPTTLADFRRYQLVEGPELVAALRGTGTELGGALDVLRRHRARPVGLLFGAALPSGTVTRPAFESMLRRLVDRARSTAPLDGLVLSLHGAMVVDGHPDPEAVIVRALRAVVGDVPIGVTLDYHANVGPDLPRLADVLVGYRTYPHTDMAERGAEAAELILRIARTGHRPRGHLVKLPLLSAPLGQEHAGEPMRTITAAVDRLCAEPGVWTASAWPGFAYAQGDRLGFAVYVAADRHGSARARELAALVWRHRAAFAADLVTPGRAATTARTGPGPTVLVDVADNVGGGSPGDGTTLLHALDAAATTGAVAVIWDPAAVAALHARPGPATDLAVGGHSDPLLGPPYRATGPVRRYGPVGYTRTGSYMRGQRVEMGRVAVVEDRIGELVVTENRVVPFDDDHLRAVDVRPAAARAIVAKGAIAWQAAFGGYAARTVYVRTPGYCPADLTQLPYRHRPRPSYPLDRDPAWEARVTAELGAGESR</sequence>
<feature type="domain" description="Microcystin LR degradation protein MlrC C-terminal" evidence="1">
    <location>
        <begin position="295"/>
        <end position="470"/>
    </location>
</feature>
<dbReference type="EMBL" id="WVUH01000157">
    <property type="protein sequence ID" value="MBO4207953.1"/>
    <property type="molecule type" value="Genomic_DNA"/>
</dbReference>
<gene>
    <name evidence="3" type="ORF">GSF22_18370</name>
</gene>
<evidence type="ECO:0000259" key="1">
    <source>
        <dbReference type="Pfam" id="PF07171"/>
    </source>
</evidence>
<dbReference type="Pfam" id="PF07364">
    <property type="entry name" value="DUF1485"/>
    <property type="match status" value="1"/>
</dbReference>
<reference evidence="3 4" key="1">
    <citation type="submission" date="2019-12" db="EMBL/GenBank/DDBJ databases">
        <title>Whole genome sequencing of endophytic Actinobacterium Micromonospora sp. MPMI6T.</title>
        <authorList>
            <person name="Evv R."/>
            <person name="Podile A.R."/>
        </authorList>
    </citation>
    <scope>NUCLEOTIDE SEQUENCE [LARGE SCALE GENOMIC DNA]</scope>
    <source>
        <strain evidence="3 4">MPMI6</strain>
    </source>
</reference>
<accession>A0ABS3VTV4</accession>